<evidence type="ECO:0000313" key="2">
    <source>
        <dbReference type="Proteomes" id="UP000479190"/>
    </source>
</evidence>
<reference evidence="1 2" key="1">
    <citation type="submission" date="2020-02" db="EMBL/GenBank/DDBJ databases">
        <authorList>
            <person name="Ferguson B K."/>
        </authorList>
    </citation>
    <scope>NUCLEOTIDE SEQUENCE [LARGE SCALE GENOMIC DNA]</scope>
</reference>
<dbReference type="EMBL" id="CADCXV010000731">
    <property type="protein sequence ID" value="CAB0034030.1"/>
    <property type="molecule type" value="Genomic_DNA"/>
</dbReference>
<organism evidence="1 2">
    <name type="scientific">Trichogramma brassicae</name>
    <dbReference type="NCBI Taxonomy" id="86971"/>
    <lineage>
        <taxon>Eukaryota</taxon>
        <taxon>Metazoa</taxon>
        <taxon>Ecdysozoa</taxon>
        <taxon>Arthropoda</taxon>
        <taxon>Hexapoda</taxon>
        <taxon>Insecta</taxon>
        <taxon>Pterygota</taxon>
        <taxon>Neoptera</taxon>
        <taxon>Endopterygota</taxon>
        <taxon>Hymenoptera</taxon>
        <taxon>Apocrita</taxon>
        <taxon>Proctotrupomorpha</taxon>
        <taxon>Chalcidoidea</taxon>
        <taxon>Trichogrammatidae</taxon>
        <taxon>Trichogramma</taxon>
    </lineage>
</organism>
<gene>
    <name evidence="1" type="ORF">TBRA_LOCUS5928</name>
</gene>
<dbReference type="Proteomes" id="UP000479190">
    <property type="component" value="Unassembled WGS sequence"/>
</dbReference>
<sequence>RELSELDARACNEKRKKVKVHTELTRTQSVHEKKNSFFFSRQTQQNERIHAGAAKCYQKETRQVIDAQEKRGAPLRARGIIVRTAIIIIWCKSEYFYRLLTRLNTSVIYRIVRRHLCRVLQSYTVAHPYNARIQAQQTSARRAPQPFFFESRTSKRSEKSIFIISRLSPSSSWRRVSPVAGALLPLSKQQQRRPEKRLGNVKNHQQLLHEQTRHSPLETWTDNASASNFLNVRVASYKQFLLFILANRSLNKMLLDRRVQFVDMKNRQRADVKMIKYNVVAVAATTVDNNNDSHAIYIAYTAHERNNISLLVHVQLHIIMHIYTMRSSENDFQASMRRKSESCATAAAAAAAQAKAGSFCGGGRRGTSGLVAGSRAVRIQMDRRASFKLSQTKSLEPTTSSRSANIQQSTWSCCRAAPSVIPRFVE</sequence>
<dbReference type="AlphaFoldDB" id="A0A6H5IEZ6"/>
<evidence type="ECO:0000313" key="1">
    <source>
        <dbReference type="EMBL" id="CAB0034030.1"/>
    </source>
</evidence>
<protein>
    <submittedName>
        <fullName evidence="1">Uncharacterized protein</fullName>
    </submittedName>
</protein>
<keyword evidence="2" id="KW-1185">Reference proteome</keyword>
<accession>A0A6H5IEZ6</accession>
<proteinExistence type="predicted"/>
<name>A0A6H5IEZ6_9HYME</name>
<feature type="non-terminal residue" evidence="1">
    <location>
        <position position="1"/>
    </location>
</feature>